<sequence length="569" mass="61170">MPSSNAKGESKGGMNMLMLLMMLVIIPIVCCALILNVLSCSIFSSKLSKQYEEQVEVIDGQFNTYVTELCANVGTTFFTKEDRDYSYVDSFSSQNIALTVFIGDTRTLTSLKDSSGNRIEGTKASTEIINTVLTNGKTYANDNTTINGEKYFVHYSPIKDSSGQIIGMTFAGKKASVLQSDINNAIVKLIAATIVVLVIFTIAIYFMSKIIKKTLELIADNLRVLATGDLDSEITIPSMIKENKQMVTALTSVQEMLHNSIGKVTRVTKNLSNGIDSVEDSANSSANAANQIGTAMDELSSMAQGMAGNVQNVNTSVANMDVTVSDIGSNIEVLASNSDEMSTASAEAADCMEKVLSSNQVSSDAVESINRQILLTNESINKINEAITLIIGVASRTKLLSLNASIEAARAGEAGKGFAVVAQNISQLSEQSNESAATIREIAKEMLENSSESVKLAEDIINTMSDEKQSIADAQDRFAKLNDAINDSVVKIKEIDSKTAALNDIKDEIINDVNELSAISQQNAARNQEVNSNVANIVSSIEDIAKNMNKMKDMKDSLTEATKDFKIGG</sequence>
<dbReference type="Gene3D" id="1.10.287.950">
    <property type="entry name" value="Methyl-accepting chemotaxis protein"/>
    <property type="match status" value="1"/>
</dbReference>
<evidence type="ECO:0000256" key="4">
    <source>
        <dbReference type="ARBA" id="ARBA00022989"/>
    </source>
</evidence>
<dbReference type="PANTHER" id="PTHR32089">
    <property type="entry name" value="METHYL-ACCEPTING CHEMOTAXIS PROTEIN MCPB"/>
    <property type="match status" value="1"/>
</dbReference>
<dbReference type="EMBL" id="FNHZ01000001">
    <property type="protein sequence ID" value="SDM53025.1"/>
    <property type="molecule type" value="Genomic_DNA"/>
</dbReference>
<evidence type="ECO:0000256" key="7">
    <source>
        <dbReference type="PROSITE-ProRule" id="PRU00284"/>
    </source>
</evidence>
<dbReference type="OrthoDB" id="5449717at2"/>
<protein>
    <submittedName>
        <fullName evidence="10">Methyl-accepting chemotaxis protein</fullName>
    </submittedName>
</protein>
<dbReference type="PROSITE" id="PS50111">
    <property type="entry name" value="CHEMOTAXIS_TRANSDUC_2"/>
    <property type="match status" value="1"/>
</dbReference>
<proteinExistence type="predicted"/>
<accession>A0A1G9U0G2</accession>
<comment type="subcellular location">
    <subcellularLocation>
        <location evidence="1">Cell membrane</location>
        <topology evidence="1">Multi-pass membrane protein</topology>
    </subcellularLocation>
</comment>
<dbReference type="Pfam" id="PF17202">
    <property type="entry name" value="sCache_3_3"/>
    <property type="match status" value="1"/>
</dbReference>
<evidence type="ECO:0000259" key="9">
    <source>
        <dbReference type="PROSITE" id="PS50111"/>
    </source>
</evidence>
<dbReference type="SUPFAM" id="SSF58104">
    <property type="entry name" value="Methyl-accepting chemotaxis protein (MCP) signaling domain"/>
    <property type="match status" value="2"/>
</dbReference>
<keyword evidence="4 8" id="KW-1133">Transmembrane helix</keyword>
<keyword evidence="5 8" id="KW-0472">Membrane</keyword>
<dbReference type="Proteomes" id="UP000187651">
    <property type="component" value="Unassembled WGS sequence"/>
</dbReference>
<gene>
    <name evidence="10" type="ORF">SAMN05216544_0554</name>
</gene>
<feature type="transmembrane region" description="Helical" evidence="8">
    <location>
        <begin position="185"/>
        <end position="207"/>
    </location>
</feature>
<keyword evidence="11" id="KW-1185">Reference proteome</keyword>
<evidence type="ECO:0000313" key="11">
    <source>
        <dbReference type="Proteomes" id="UP000187651"/>
    </source>
</evidence>
<dbReference type="SMART" id="SM00283">
    <property type="entry name" value="MA"/>
    <property type="match status" value="1"/>
</dbReference>
<name>A0A1G9U0G2_9FIRM</name>
<evidence type="ECO:0000256" key="3">
    <source>
        <dbReference type="ARBA" id="ARBA00022692"/>
    </source>
</evidence>
<dbReference type="GO" id="GO:0007165">
    <property type="term" value="P:signal transduction"/>
    <property type="evidence" value="ECO:0007669"/>
    <property type="project" value="UniProtKB-KW"/>
</dbReference>
<evidence type="ECO:0000256" key="1">
    <source>
        <dbReference type="ARBA" id="ARBA00004651"/>
    </source>
</evidence>
<dbReference type="InterPro" id="IPR004089">
    <property type="entry name" value="MCPsignal_dom"/>
</dbReference>
<evidence type="ECO:0000256" key="6">
    <source>
        <dbReference type="ARBA" id="ARBA00023224"/>
    </source>
</evidence>
<keyword evidence="6 7" id="KW-0807">Transducer</keyword>
<dbReference type="PANTHER" id="PTHR32089:SF112">
    <property type="entry name" value="LYSOZYME-LIKE PROTEIN-RELATED"/>
    <property type="match status" value="1"/>
</dbReference>
<dbReference type="InterPro" id="IPR033463">
    <property type="entry name" value="sCache_3"/>
</dbReference>
<reference evidence="11" key="1">
    <citation type="submission" date="2016-10" db="EMBL/GenBank/DDBJ databases">
        <authorList>
            <person name="Varghese N."/>
            <person name="Submissions S."/>
        </authorList>
    </citation>
    <scope>NUCLEOTIDE SEQUENCE [LARGE SCALE GENOMIC DNA]</scope>
    <source>
        <strain evidence="11">M83</strain>
    </source>
</reference>
<dbReference type="Pfam" id="PF00015">
    <property type="entry name" value="MCPsignal"/>
    <property type="match status" value="1"/>
</dbReference>
<feature type="domain" description="Methyl-accepting transducer" evidence="9">
    <location>
        <begin position="281"/>
        <end position="538"/>
    </location>
</feature>
<dbReference type="GO" id="GO:0005886">
    <property type="term" value="C:plasma membrane"/>
    <property type="evidence" value="ECO:0007669"/>
    <property type="project" value="UniProtKB-SubCell"/>
</dbReference>
<keyword evidence="2" id="KW-1003">Cell membrane</keyword>
<keyword evidence="3 8" id="KW-0812">Transmembrane</keyword>
<dbReference type="AlphaFoldDB" id="A0A1G9U0G2"/>
<dbReference type="RefSeq" id="WP_074520809.1">
    <property type="nucleotide sequence ID" value="NZ_FNHZ01000001.1"/>
</dbReference>
<dbReference type="SUPFAM" id="SSF103190">
    <property type="entry name" value="Sensory domain-like"/>
    <property type="match status" value="1"/>
</dbReference>
<evidence type="ECO:0000313" key="10">
    <source>
        <dbReference type="EMBL" id="SDM53025.1"/>
    </source>
</evidence>
<evidence type="ECO:0000256" key="2">
    <source>
        <dbReference type="ARBA" id="ARBA00022475"/>
    </source>
</evidence>
<evidence type="ECO:0000256" key="8">
    <source>
        <dbReference type="SAM" id="Phobius"/>
    </source>
</evidence>
<evidence type="ECO:0000256" key="5">
    <source>
        <dbReference type="ARBA" id="ARBA00023136"/>
    </source>
</evidence>
<dbReference type="InterPro" id="IPR029151">
    <property type="entry name" value="Sensor-like_sf"/>
</dbReference>
<organism evidence="10 11">
    <name type="scientific">Lachnospira pectinoschiza</name>
    <dbReference type="NCBI Taxonomy" id="28052"/>
    <lineage>
        <taxon>Bacteria</taxon>
        <taxon>Bacillati</taxon>
        <taxon>Bacillota</taxon>
        <taxon>Clostridia</taxon>
        <taxon>Lachnospirales</taxon>
        <taxon>Lachnospiraceae</taxon>
        <taxon>Lachnospira</taxon>
    </lineage>
</organism>